<dbReference type="GO" id="GO:0003735">
    <property type="term" value="F:structural constituent of ribosome"/>
    <property type="evidence" value="ECO:0007669"/>
    <property type="project" value="InterPro"/>
</dbReference>
<reference evidence="11" key="1">
    <citation type="submission" date="2025-08" db="UniProtKB">
        <authorList>
            <consortium name="Ensembl"/>
        </authorList>
    </citation>
    <scope>IDENTIFICATION</scope>
</reference>
<reference evidence="11" key="2">
    <citation type="submission" date="2025-09" db="UniProtKB">
        <authorList>
            <consortium name="Ensembl"/>
        </authorList>
    </citation>
    <scope>IDENTIFICATION</scope>
</reference>
<feature type="region of interest" description="Disordered" evidence="8">
    <location>
        <begin position="1"/>
        <end position="112"/>
    </location>
</feature>
<dbReference type="InterPro" id="IPR036769">
    <property type="entry name" value="Ribosomal_uL11_C_sf"/>
</dbReference>
<evidence type="ECO:0000256" key="2">
    <source>
        <dbReference type="ARBA" id="ARBA00022980"/>
    </source>
</evidence>
<proteinExistence type="inferred from homology"/>
<evidence type="ECO:0000256" key="5">
    <source>
        <dbReference type="ARBA" id="ARBA00040104"/>
    </source>
</evidence>
<feature type="region of interest" description="Disordered" evidence="8">
    <location>
        <begin position="240"/>
        <end position="267"/>
    </location>
</feature>
<evidence type="ECO:0000313" key="12">
    <source>
        <dbReference type="Proteomes" id="UP000694382"/>
    </source>
</evidence>
<comment type="similarity">
    <text evidence="1 7">Belongs to the universal ribosomal protein uL11 family.</text>
</comment>
<organism evidence="11 12">
    <name type="scientific">Geospiza parvula</name>
    <name type="common">Small tree-finch</name>
    <name type="synonym">Camarhynchus parvulus</name>
    <dbReference type="NCBI Taxonomy" id="87175"/>
    <lineage>
        <taxon>Eukaryota</taxon>
        <taxon>Metazoa</taxon>
        <taxon>Chordata</taxon>
        <taxon>Craniata</taxon>
        <taxon>Vertebrata</taxon>
        <taxon>Euteleostomi</taxon>
        <taxon>Archelosauria</taxon>
        <taxon>Archosauria</taxon>
        <taxon>Dinosauria</taxon>
        <taxon>Saurischia</taxon>
        <taxon>Theropoda</taxon>
        <taxon>Coelurosauria</taxon>
        <taxon>Aves</taxon>
        <taxon>Neognathae</taxon>
        <taxon>Neoaves</taxon>
        <taxon>Telluraves</taxon>
        <taxon>Australaves</taxon>
        <taxon>Passeriformes</taxon>
        <taxon>Thraupidae</taxon>
        <taxon>Camarhynchus</taxon>
    </lineage>
</organism>
<dbReference type="Pfam" id="PF00298">
    <property type="entry name" value="Ribosomal_L11"/>
    <property type="match status" value="1"/>
</dbReference>
<dbReference type="Proteomes" id="UP000694382">
    <property type="component" value="Unassembled WGS sequence"/>
</dbReference>
<evidence type="ECO:0000256" key="3">
    <source>
        <dbReference type="ARBA" id="ARBA00023274"/>
    </source>
</evidence>
<dbReference type="Gene3D" id="3.30.1550.10">
    <property type="entry name" value="Ribosomal protein L11/L12, N-terminal domain"/>
    <property type="match status" value="1"/>
</dbReference>
<dbReference type="PANTHER" id="PTHR11661">
    <property type="entry name" value="60S RIBOSOMAL PROTEIN L12"/>
    <property type="match status" value="1"/>
</dbReference>
<dbReference type="InterPro" id="IPR020784">
    <property type="entry name" value="Ribosomal_uL11_N"/>
</dbReference>
<dbReference type="SUPFAM" id="SSF46906">
    <property type="entry name" value="Ribosomal protein L11, C-terminal domain"/>
    <property type="match status" value="1"/>
</dbReference>
<accession>A0A8U8C944</accession>
<dbReference type="SMART" id="SM00649">
    <property type="entry name" value="RL11"/>
    <property type="match status" value="1"/>
</dbReference>
<dbReference type="InterPro" id="IPR000911">
    <property type="entry name" value="Ribosomal_uL11"/>
</dbReference>
<dbReference type="Gene3D" id="1.10.10.250">
    <property type="entry name" value="Ribosomal protein L11, C-terminal domain"/>
    <property type="match status" value="1"/>
</dbReference>
<sequence>CPTCPNAPINPQLPQCPNCPKCRSSAPPQAGPPRPALGARGPSRRLPPRDPRRLPGPLQGAGSRTSGTGTRTGATGSSSARPGAPPEVRGRGSRRLPGRAGPGAARGLRESAEPRGVPIAAFCKDFNERTRDIKPGVPLRVRLLVHPDRTYSLTIGTPPTSYFLKAVAGVEKGSSRPGHEPAGVVSLAQLFEVAVAKQRDPAVATRGTPLPALVGSLVGSARSLGLLVVPRLTPQAVADVQRRHRELQAAAAPPGGQEEDEGGARGK</sequence>
<evidence type="ECO:0000259" key="10">
    <source>
        <dbReference type="Pfam" id="PF03946"/>
    </source>
</evidence>
<evidence type="ECO:0000259" key="9">
    <source>
        <dbReference type="Pfam" id="PF00298"/>
    </source>
</evidence>
<feature type="compositionally biased region" description="Low complexity" evidence="8">
    <location>
        <begin position="55"/>
        <end position="81"/>
    </location>
</feature>
<dbReference type="Ensembl" id="ENSCPVT00000026291.1">
    <property type="protein sequence ID" value="ENSCPVP00000025373.1"/>
    <property type="gene ID" value="ENSCPVG00000005738.2"/>
</dbReference>
<name>A0A8U8C944_GEOPR</name>
<evidence type="ECO:0000256" key="1">
    <source>
        <dbReference type="ARBA" id="ARBA00010537"/>
    </source>
</evidence>
<dbReference type="AlphaFoldDB" id="A0A8U8C944"/>
<dbReference type="GO" id="GO:0006412">
    <property type="term" value="P:translation"/>
    <property type="evidence" value="ECO:0007669"/>
    <property type="project" value="InterPro"/>
</dbReference>
<evidence type="ECO:0000256" key="6">
    <source>
        <dbReference type="ARBA" id="ARBA00041455"/>
    </source>
</evidence>
<evidence type="ECO:0000256" key="4">
    <source>
        <dbReference type="ARBA" id="ARBA00038782"/>
    </source>
</evidence>
<evidence type="ECO:0000256" key="8">
    <source>
        <dbReference type="SAM" id="MobiDB-lite"/>
    </source>
</evidence>
<protein>
    <recommendedName>
        <fullName evidence="5">Large ribosomal subunit protein uL11m</fullName>
    </recommendedName>
    <alternativeName>
        <fullName evidence="6">39S ribosomal protein L11, mitochondrial</fullName>
    </alternativeName>
</protein>
<dbReference type="CDD" id="cd00349">
    <property type="entry name" value="Ribosomal_L11"/>
    <property type="match status" value="1"/>
</dbReference>
<dbReference type="InterPro" id="IPR036796">
    <property type="entry name" value="Ribosomal_uL11_N_sf"/>
</dbReference>
<dbReference type="GO" id="GO:0070180">
    <property type="term" value="F:large ribosomal subunit rRNA binding"/>
    <property type="evidence" value="ECO:0007669"/>
    <property type="project" value="TreeGrafter"/>
</dbReference>
<feature type="domain" description="Large ribosomal subunit protein uL11 N-terminal" evidence="10">
    <location>
        <begin position="113"/>
        <end position="151"/>
    </location>
</feature>
<evidence type="ECO:0000256" key="7">
    <source>
        <dbReference type="RuleBase" id="RU003978"/>
    </source>
</evidence>
<keyword evidence="2 7" id="KW-0689">Ribosomal protein</keyword>
<feature type="domain" description="Large ribosomal subunit protein uL11 C-terminal" evidence="9">
    <location>
        <begin position="157"/>
        <end position="228"/>
    </location>
</feature>
<dbReference type="PANTHER" id="PTHR11661:SF1">
    <property type="entry name" value="LARGE RIBOSOMAL SUBUNIT PROTEIN UL11M"/>
    <property type="match status" value="1"/>
</dbReference>
<dbReference type="InterPro" id="IPR020783">
    <property type="entry name" value="Ribosomal_uL11_C"/>
</dbReference>
<keyword evidence="12" id="KW-1185">Reference proteome</keyword>
<dbReference type="Pfam" id="PF03946">
    <property type="entry name" value="Ribosomal_L11_N"/>
    <property type="match status" value="1"/>
</dbReference>
<keyword evidence="3 7" id="KW-0687">Ribonucleoprotein</keyword>
<evidence type="ECO:0000313" key="11">
    <source>
        <dbReference type="Ensembl" id="ENSCPVP00000025373.1"/>
    </source>
</evidence>
<dbReference type="HAMAP" id="MF_00736">
    <property type="entry name" value="Ribosomal_uL11"/>
    <property type="match status" value="1"/>
</dbReference>
<dbReference type="SUPFAM" id="SSF54747">
    <property type="entry name" value="Ribosomal L11/L12e N-terminal domain"/>
    <property type="match status" value="1"/>
</dbReference>
<comment type="subunit">
    <text evidence="4">Component of the mitochondrial ribosome large subunit (39S) which comprises a 16S rRNA and about 50 distinct proteins.</text>
</comment>
<dbReference type="GO" id="GO:0005762">
    <property type="term" value="C:mitochondrial large ribosomal subunit"/>
    <property type="evidence" value="ECO:0007669"/>
    <property type="project" value="TreeGrafter"/>
</dbReference>